<accession>A0A3G3JX99</accession>
<keyword evidence="3" id="KW-1185">Reference proteome</keyword>
<feature type="coiled-coil region" evidence="1">
    <location>
        <begin position="282"/>
        <end position="309"/>
    </location>
</feature>
<dbReference type="EMBL" id="CP033433">
    <property type="protein sequence ID" value="AYQ72873.1"/>
    <property type="molecule type" value="Genomic_DNA"/>
</dbReference>
<evidence type="ECO:0000313" key="2">
    <source>
        <dbReference type="EMBL" id="AYQ72873.1"/>
    </source>
</evidence>
<protein>
    <submittedName>
        <fullName evidence="2">Uncharacterized protein</fullName>
    </submittedName>
</protein>
<dbReference type="RefSeq" id="WP_123040955.1">
    <property type="nucleotide sequence ID" value="NZ_CP033433.1"/>
</dbReference>
<reference evidence="2 3" key="1">
    <citation type="submission" date="2018-10" db="EMBL/GenBank/DDBJ databases">
        <title>Genome Sequence of Cohnella sp.</title>
        <authorList>
            <person name="Srinivasan S."/>
            <person name="Kim M.K."/>
        </authorList>
    </citation>
    <scope>NUCLEOTIDE SEQUENCE [LARGE SCALE GENOMIC DNA]</scope>
    <source>
        <strain evidence="2 3">18JY8-7</strain>
    </source>
</reference>
<dbReference type="Proteomes" id="UP000269097">
    <property type="component" value="Chromosome"/>
</dbReference>
<feature type="coiled-coil region" evidence="1">
    <location>
        <begin position="88"/>
        <end position="139"/>
    </location>
</feature>
<evidence type="ECO:0000256" key="1">
    <source>
        <dbReference type="SAM" id="Coils"/>
    </source>
</evidence>
<name>A0A3G3JX99_9BACL</name>
<dbReference type="KEGG" id="coh:EAV92_10045"/>
<organism evidence="2 3">
    <name type="scientific">Cohnella candidum</name>
    <dbReference type="NCBI Taxonomy" id="2674991"/>
    <lineage>
        <taxon>Bacteria</taxon>
        <taxon>Bacillati</taxon>
        <taxon>Bacillota</taxon>
        <taxon>Bacilli</taxon>
        <taxon>Bacillales</taxon>
        <taxon>Paenibacillaceae</taxon>
        <taxon>Cohnella</taxon>
    </lineage>
</organism>
<dbReference type="AlphaFoldDB" id="A0A3G3JX99"/>
<gene>
    <name evidence="2" type="ORF">EAV92_10045</name>
</gene>
<evidence type="ECO:0000313" key="3">
    <source>
        <dbReference type="Proteomes" id="UP000269097"/>
    </source>
</evidence>
<keyword evidence="1" id="KW-0175">Coiled coil</keyword>
<proteinExistence type="predicted"/>
<sequence>MAGSPIGDWNVQLQQCMQDLEWKRKRERSLARLEADIGKQREVVESSFRRFQREEEEAKELAASMFSQYWFKLFGKWEDRLGTEEKEAAEAKLKYDAASDLLSRLEKEREELASELAEVADADLRLDSLKRAKESWIREHDAVTAAEMEALSGRIGEIGAELREIGEAERAGEQAKQALLRAEDRLESAKNWGTYDMLGGGMIATAIKRGRMDEASDHIHEAQYHLRRFAEELKDVRMTSEVGVPQVEGFLSFADYFFDGFISDWMVQGRIRDSLDSVGSHLDKTTEALQKLRLQRKSLEGEEAEKRSRFDRIVEGYGA</sequence>